<feature type="region of interest" description="Disordered" evidence="1">
    <location>
        <begin position="315"/>
        <end position="385"/>
    </location>
</feature>
<dbReference type="Proteomes" id="UP000037035">
    <property type="component" value="Unassembled WGS sequence"/>
</dbReference>
<dbReference type="VEuPathDB" id="FungiDB:VP01_3812g2"/>
<evidence type="ECO:0000256" key="1">
    <source>
        <dbReference type="SAM" id="MobiDB-lite"/>
    </source>
</evidence>
<dbReference type="EMBL" id="LAVV01008849">
    <property type="protein sequence ID" value="KNZ51783.1"/>
    <property type="molecule type" value="Genomic_DNA"/>
</dbReference>
<reference evidence="2 3" key="1">
    <citation type="submission" date="2015-08" db="EMBL/GenBank/DDBJ databases">
        <title>Next Generation Sequencing and Analysis of the Genome of Puccinia sorghi L Schw, the Causal Agent of Maize Common Rust.</title>
        <authorList>
            <person name="Rochi L."/>
            <person name="Burguener G."/>
            <person name="Darino M."/>
            <person name="Turjanski A."/>
            <person name="Kreff E."/>
            <person name="Dieguez M.J."/>
            <person name="Sacco F."/>
        </authorList>
    </citation>
    <scope>NUCLEOTIDE SEQUENCE [LARGE SCALE GENOMIC DNA]</scope>
    <source>
        <strain evidence="2 3">RO10H11247</strain>
    </source>
</reference>
<keyword evidence="3" id="KW-1185">Reference proteome</keyword>
<dbReference type="STRING" id="27349.A0A0L6UTC2"/>
<organism evidence="2 3">
    <name type="scientific">Puccinia sorghi</name>
    <dbReference type="NCBI Taxonomy" id="27349"/>
    <lineage>
        <taxon>Eukaryota</taxon>
        <taxon>Fungi</taxon>
        <taxon>Dikarya</taxon>
        <taxon>Basidiomycota</taxon>
        <taxon>Pucciniomycotina</taxon>
        <taxon>Pucciniomycetes</taxon>
        <taxon>Pucciniales</taxon>
        <taxon>Pucciniaceae</taxon>
        <taxon>Puccinia</taxon>
    </lineage>
</organism>
<comment type="caution">
    <text evidence="2">The sequence shown here is derived from an EMBL/GenBank/DDBJ whole genome shotgun (WGS) entry which is preliminary data.</text>
</comment>
<evidence type="ECO:0000313" key="2">
    <source>
        <dbReference type="EMBL" id="KNZ51783.1"/>
    </source>
</evidence>
<proteinExistence type="predicted"/>
<protein>
    <submittedName>
        <fullName evidence="2">Uncharacterized protein</fullName>
    </submittedName>
</protein>
<dbReference type="OrthoDB" id="2507052at2759"/>
<accession>A0A0L6UTC2</accession>
<feature type="compositionally biased region" description="Acidic residues" evidence="1">
    <location>
        <begin position="315"/>
        <end position="336"/>
    </location>
</feature>
<dbReference type="AlphaFoldDB" id="A0A0L6UTC2"/>
<feature type="compositionally biased region" description="Acidic residues" evidence="1">
    <location>
        <begin position="348"/>
        <end position="363"/>
    </location>
</feature>
<sequence length="385" mass="44497">MVTDTDLSYREPSTFTSRCYGAWSPKDQSPSPRQTSNYEPSINAFVTLTRLSPRLPEKARKCRTKVGKHMLHLLDFNICYIHSSLSKLGLTNWAPNLDEQADSLYNVAHQMAAICTFRECVAGGAYTFMNHYVHFTWLNICSKEKKESGKHIWDEERKVLQTARERVSCLWLRDKRYKFAINNNFPKRYIEVIKPVQAHSNDEYFPRKQIYLVKKLPFRSEAANAFFRQLDDVMKDSATQDTKRMPGRHRLRVKNGLITIFPKAPKGLPLDFYDVNWFNNKLPAQRQNLANIDLVAFLPDPLDSLRFKDPLENIDLQDTDGEEDDDYEGGEEDEDAVMIAGGSGTRDADEEYEEFDEQDEEMRLEDLGMGTYSGGLADSNWNAWQ</sequence>
<gene>
    <name evidence="2" type="ORF">VP01_3812g2</name>
</gene>
<evidence type="ECO:0000313" key="3">
    <source>
        <dbReference type="Proteomes" id="UP000037035"/>
    </source>
</evidence>
<name>A0A0L6UTC2_9BASI</name>